<dbReference type="GO" id="GO:0006979">
    <property type="term" value="P:response to oxidative stress"/>
    <property type="evidence" value="ECO:0007669"/>
    <property type="project" value="TreeGrafter"/>
</dbReference>
<dbReference type="GO" id="GO:0045271">
    <property type="term" value="C:respiratory chain complex I"/>
    <property type="evidence" value="ECO:0007669"/>
    <property type="project" value="InterPro"/>
</dbReference>
<comment type="subcellular location">
    <subcellularLocation>
        <location evidence="1">Mitochondrion inner membrane</location>
        <topology evidence="1">Peripheral membrane protein</topology>
        <orientation evidence="1">Matrix side</orientation>
    </subcellularLocation>
</comment>
<keyword evidence="3" id="KW-0813">Transport</keyword>
<comment type="caution">
    <text evidence="9">The sequence shown here is derived from an EMBL/GenBank/DDBJ whole genome shotgun (WGS) entry which is preliminary data.</text>
</comment>
<keyword evidence="4" id="KW-0679">Respiratory chain</keyword>
<keyword evidence="10" id="KW-1185">Reference proteome</keyword>
<dbReference type="Proteomes" id="UP000188533">
    <property type="component" value="Unassembled WGS sequence"/>
</dbReference>
<evidence type="ECO:0000256" key="8">
    <source>
        <dbReference type="ARBA" id="ARBA00023136"/>
    </source>
</evidence>
<dbReference type="InterPro" id="IPR016488">
    <property type="entry name" value="NADH_Ub_cplx-1_asu_su-6"/>
</dbReference>
<organism evidence="9 10">
    <name type="scientific">Lentinula edodes</name>
    <name type="common">Shiitake mushroom</name>
    <name type="synonym">Lentinus edodes</name>
    <dbReference type="NCBI Taxonomy" id="5353"/>
    <lineage>
        <taxon>Eukaryota</taxon>
        <taxon>Fungi</taxon>
        <taxon>Dikarya</taxon>
        <taxon>Basidiomycota</taxon>
        <taxon>Agaricomycotina</taxon>
        <taxon>Agaricomycetes</taxon>
        <taxon>Agaricomycetidae</taxon>
        <taxon>Agaricales</taxon>
        <taxon>Marasmiineae</taxon>
        <taxon>Omphalotaceae</taxon>
        <taxon>Lentinula</taxon>
    </lineage>
</organism>
<keyword evidence="6" id="KW-0249">Electron transport</keyword>
<protein>
    <submittedName>
        <fullName evidence="9">Nadh dehydrogenase 1 alpha subcomplex subunit 6</fullName>
    </submittedName>
</protein>
<dbReference type="PANTHER" id="PTHR12964:SF0">
    <property type="entry name" value="NADH DEHYDROGENASE [UBIQUINONE] 1 ALPHA SUBCOMPLEX SUBUNIT 6"/>
    <property type="match status" value="1"/>
</dbReference>
<dbReference type="STRING" id="5353.A0A1Q3E0P9"/>
<evidence type="ECO:0000256" key="6">
    <source>
        <dbReference type="ARBA" id="ARBA00022982"/>
    </source>
</evidence>
<dbReference type="InterPro" id="IPR045299">
    <property type="entry name" value="Complex1_LYR_NDUFA6_LYRM6"/>
</dbReference>
<evidence type="ECO:0000313" key="10">
    <source>
        <dbReference type="Proteomes" id="UP000188533"/>
    </source>
</evidence>
<dbReference type="GO" id="GO:0005743">
    <property type="term" value="C:mitochondrial inner membrane"/>
    <property type="evidence" value="ECO:0007669"/>
    <property type="project" value="UniProtKB-SubCell"/>
</dbReference>
<gene>
    <name evidence="9" type="ORF">LENED_002278</name>
</gene>
<accession>A0A1Q3E0P9</accession>
<sequence>MNTFTIPARLARPAVISETHAEARKRAIQLYREWYRAAPEMIAVYSLNYSPQYIRHLLRQRFEANRHVTDLRAINVLLLKSRQEYQETMNAWKLPDQVMGILLKPIEGPQQKTFLEKFYNGRDEEAIKPAASGVWQSDDQCDSDVNK</sequence>
<dbReference type="AlphaFoldDB" id="A0A1Q3E0P9"/>
<dbReference type="CDD" id="cd20266">
    <property type="entry name" value="Complex1_LYR_NDUFA6_LYRM6"/>
    <property type="match status" value="1"/>
</dbReference>
<dbReference type="PANTHER" id="PTHR12964">
    <property type="entry name" value="NADH-UBIQUINONE OXIDOREDUCTASE B14 SUBUNIT"/>
    <property type="match status" value="1"/>
</dbReference>
<dbReference type="EMBL" id="BDGU01000036">
    <property type="protein sequence ID" value="GAW00731.1"/>
    <property type="molecule type" value="Genomic_DNA"/>
</dbReference>
<reference evidence="9 10" key="1">
    <citation type="submission" date="2016-08" db="EMBL/GenBank/DDBJ databases">
        <authorList>
            <consortium name="Lentinula edodes genome sequencing consortium"/>
            <person name="Sakamoto Y."/>
            <person name="Nakade K."/>
            <person name="Sato S."/>
            <person name="Yoshida Y."/>
            <person name="Miyazaki K."/>
            <person name="Natsume S."/>
            <person name="Konno N."/>
        </authorList>
    </citation>
    <scope>NUCLEOTIDE SEQUENCE [LARGE SCALE GENOMIC DNA]</scope>
    <source>
        <strain evidence="9 10">NBRC 111202</strain>
    </source>
</reference>
<keyword evidence="7" id="KW-0496">Mitochondrion</keyword>
<evidence type="ECO:0000256" key="7">
    <source>
        <dbReference type="ARBA" id="ARBA00023128"/>
    </source>
</evidence>
<evidence type="ECO:0000256" key="5">
    <source>
        <dbReference type="ARBA" id="ARBA00022792"/>
    </source>
</evidence>
<keyword evidence="5" id="KW-0999">Mitochondrion inner membrane</keyword>
<keyword evidence="8" id="KW-0472">Membrane</keyword>
<comment type="similarity">
    <text evidence="2">Belongs to the complex I LYR family.</text>
</comment>
<name>A0A1Q3E0P9_LENED</name>
<evidence type="ECO:0000256" key="4">
    <source>
        <dbReference type="ARBA" id="ARBA00022660"/>
    </source>
</evidence>
<evidence type="ECO:0000256" key="3">
    <source>
        <dbReference type="ARBA" id="ARBA00022448"/>
    </source>
</evidence>
<evidence type="ECO:0000256" key="1">
    <source>
        <dbReference type="ARBA" id="ARBA00004443"/>
    </source>
</evidence>
<evidence type="ECO:0000256" key="2">
    <source>
        <dbReference type="ARBA" id="ARBA00009508"/>
    </source>
</evidence>
<reference evidence="9 10" key="2">
    <citation type="submission" date="2017-02" db="EMBL/GenBank/DDBJ databases">
        <title>A genome survey and senescence transcriptome analysis in Lentinula edodes.</title>
        <authorList>
            <person name="Sakamoto Y."/>
            <person name="Nakade K."/>
            <person name="Sato S."/>
            <person name="Yoshida Y."/>
            <person name="Miyazaki K."/>
            <person name="Natsume S."/>
            <person name="Konno N."/>
        </authorList>
    </citation>
    <scope>NUCLEOTIDE SEQUENCE [LARGE SCALE GENOMIC DNA]</scope>
    <source>
        <strain evidence="9 10">NBRC 111202</strain>
    </source>
</reference>
<proteinExistence type="inferred from homology"/>
<dbReference type="Pfam" id="PF13233">
    <property type="entry name" value="Complex1_LYR_2"/>
    <property type="match status" value="1"/>
</dbReference>
<evidence type="ECO:0000313" key="9">
    <source>
        <dbReference type="EMBL" id="GAW00731.1"/>
    </source>
</evidence>